<organism evidence="1">
    <name type="scientific">Graphocephala atropunctata</name>
    <dbReference type="NCBI Taxonomy" id="36148"/>
    <lineage>
        <taxon>Eukaryota</taxon>
        <taxon>Metazoa</taxon>
        <taxon>Ecdysozoa</taxon>
        <taxon>Arthropoda</taxon>
        <taxon>Hexapoda</taxon>
        <taxon>Insecta</taxon>
        <taxon>Pterygota</taxon>
        <taxon>Neoptera</taxon>
        <taxon>Paraneoptera</taxon>
        <taxon>Hemiptera</taxon>
        <taxon>Auchenorrhyncha</taxon>
        <taxon>Membracoidea</taxon>
        <taxon>Cicadellidae</taxon>
        <taxon>Cicadellinae</taxon>
        <taxon>Cicadellini</taxon>
        <taxon>Graphocephala</taxon>
    </lineage>
</organism>
<sequence>MEYHFGLFTLIFLLKQFNDISTHNSSESVDLRNISVNELDMLITESILHPQKGKGEELMKNTFTYYDILDDVKNLMDEGHPMGQRIVDEIGIEGPKWVKVKFNESILRRMFNWVSRDMSHFVATIDTTVELWDSLNDDGRTCDPI</sequence>
<protein>
    <submittedName>
        <fullName evidence="1">Uncharacterized protein</fullName>
    </submittedName>
</protein>
<reference evidence="1" key="1">
    <citation type="submission" date="2015-11" db="EMBL/GenBank/DDBJ databases">
        <title>De novo transcriptome assembly of four potential Pierce s Disease insect vectors from Arizona vineyards.</title>
        <authorList>
            <person name="Tassone E.E."/>
        </authorList>
    </citation>
    <scope>NUCLEOTIDE SEQUENCE</scope>
</reference>
<proteinExistence type="predicted"/>
<evidence type="ECO:0000313" key="1">
    <source>
        <dbReference type="EMBL" id="JAT13714.1"/>
    </source>
</evidence>
<accession>A0A1B6KR54</accession>
<name>A0A1B6KR54_9HEMI</name>
<gene>
    <name evidence="1" type="ORF">g.51806</name>
</gene>
<dbReference type="AlphaFoldDB" id="A0A1B6KR54"/>
<dbReference type="EMBL" id="GEBQ01026263">
    <property type="protein sequence ID" value="JAT13714.1"/>
    <property type="molecule type" value="Transcribed_RNA"/>
</dbReference>